<name>A0A6N7S3G3_9FIRM</name>
<accession>A0A6N7S3G3</accession>
<feature type="transmembrane region" description="Helical" evidence="9">
    <location>
        <begin position="138"/>
        <end position="162"/>
    </location>
</feature>
<evidence type="ECO:0000256" key="1">
    <source>
        <dbReference type="ARBA" id="ARBA00004651"/>
    </source>
</evidence>
<dbReference type="GO" id="GO:0005886">
    <property type="term" value="C:plasma membrane"/>
    <property type="evidence" value="ECO:0007669"/>
    <property type="project" value="UniProtKB-SubCell"/>
</dbReference>
<evidence type="ECO:0000256" key="9">
    <source>
        <dbReference type="SAM" id="Phobius"/>
    </source>
</evidence>
<dbReference type="OrthoDB" id="1649937at2"/>
<dbReference type="InterPro" id="IPR004700">
    <property type="entry name" value="PTS_IIC_man"/>
</dbReference>
<keyword evidence="7 9" id="KW-1133">Transmembrane helix</keyword>
<evidence type="ECO:0000256" key="6">
    <source>
        <dbReference type="ARBA" id="ARBA00022692"/>
    </source>
</evidence>
<evidence type="ECO:0000313" key="11">
    <source>
        <dbReference type="EMBL" id="MSC31661.1"/>
    </source>
</evidence>
<feature type="transmembrane region" description="Helical" evidence="9">
    <location>
        <begin position="183"/>
        <end position="201"/>
    </location>
</feature>
<dbReference type="GeneID" id="42456578"/>
<dbReference type="EMBL" id="WKPJ01000001">
    <property type="protein sequence ID" value="MSA87866.1"/>
    <property type="molecule type" value="Genomic_DNA"/>
</dbReference>
<keyword evidence="5" id="KW-0598">Phosphotransferase system</keyword>
<evidence type="ECO:0000256" key="8">
    <source>
        <dbReference type="ARBA" id="ARBA00023136"/>
    </source>
</evidence>
<protein>
    <submittedName>
        <fullName evidence="10">PTS sugar transporter subunit IIC</fullName>
    </submittedName>
</protein>
<comment type="subcellular location">
    <subcellularLocation>
        <location evidence="1">Cell membrane</location>
        <topology evidence="1">Multi-pass membrane protein</topology>
    </subcellularLocation>
</comment>
<reference evidence="12 13" key="1">
    <citation type="journal article" date="2019" name="Nat. Med.">
        <title>A library of human gut bacterial isolates paired with longitudinal multiomics data enables mechanistic microbiome research.</title>
        <authorList>
            <person name="Poyet M."/>
            <person name="Groussin M."/>
            <person name="Gibbons S.M."/>
            <person name="Avila-Pacheco J."/>
            <person name="Jiang X."/>
            <person name="Kearney S.M."/>
            <person name="Perrotta A.R."/>
            <person name="Berdy B."/>
            <person name="Zhao S."/>
            <person name="Lieberman T.D."/>
            <person name="Swanson P.K."/>
            <person name="Smith M."/>
            <person name="Roesemann S."/>
            <person name="Alexander J.E."/>
            <person name="Rich S.A."/>
            <person name="Livny J."/>
            <person name="Vlamakis H."/>
            <person name="Clish C."/>
            <person name="Bullock K."/>
            <person name="Deik A."/>
            <person name="Scott J."/>
            <person name="Pierce K.A."/>
            <person name="Xavier R.J."/>
            <person name="Alm E.J."/>
        </authorList>
    </citation>
    <scope>NUCLEOTIDE SEQUENCE [LARGE SCALE GENOMIC DNA]</scope>
    <source>
        <strain evidence="10 12">BIOML-A4</strain>
        <strain evidence="11 13">BIOML-A5</strain>
    </source>
</reference>
<keyword evidence="4 10" id="KW-0762">Sugar transport</keyword>
<evidence type="ECO:0000256" key="7">
    <source>
        <dbReference type="ARBA" id="ARBA00022989"/>
    </source>
</evidence>
<keyword evidence="6 9" id="KW-0812">Transmembrane</keyword>
<dbReference type="GO" id="GO:0009401">
    <property type="term" value="P:phosphoenolpyruvate-dependent sugar phosphotransferase system"/>
    <property type="evidence" value="ECO:0007669"/>
    <property type="project" value="UniProtKB-KW"/>
</dbReference>
<proteinExistence type="predicted"/>
<keyword evidence="8 9" id="KW-0472">Membrane</keyword>
<dbReference type="PANTHER" id="PTHR32502">
    <property type="entry name" value="N-ACETYLGALACTOSAMINE PERMEASE II COMPONENT-RELATED"/>
    <property type="match status" value="1"/>
</dbReference>
<dbReference type="InterPro" id="IPR050303">
    <property type="entry name" value="GatZ_KbaZ_carbometab"/>
</dbReference>
<dbReference type="Proteomes" id="UP000433575">
    <property type="component" value="Unassembled WGS sequence"/>
</dbReference>
<feature type="transmembrane region" description="Helical" evidence="9">
    <location>
        <begin position="207"/>
        <end position="240"/>
    </location>
</feature>
<dbReference type="RefSeq" id="WP_020224738.1">
    <property type="nucleotide sequence ID" value="NZ_AP031450.1"/>
</dbReference>
<comment type="caution">
    <text evidence="10">The sequence shown here is derived from an EMBL/GenBank/DDBJ whole genome shotgun (WGS) entry which is preliminary data.</text>
</comment>
<evidence type="ECO:0000313" key="13">
    <source>
        <dbReference type="Proteomes" id="UP000480929"/>
    </source>
</evidence>
<dbReference type="AlphaFoldDB" id="A0A6N7S3G3"/>
<evidence type="ECO:0000256" key="5">
    <source>
        <dbReference type="ARBA" id="ARBA00022683"/>
    </source>
</evidence>
<keyword evidence="13" id="KW-1185">Reference proteome</keyword>
<keyword evidence="3" id="KW-1003">Cell membrane</keyword>
<evidence type="ECO:0000256" key="2">
    <source>
        <dbReference type="ARBA" id="ARBA00022448"/>
    </source>
</evidence>
<dbReference type="Proteomes" id="UP000480929">
    <property type="component" value="Unassembled WGS sequence"/>
</dbReference>
<dbReference type="Pfam" id="PF03609">
    <property type="entry name" value="EII-Sor"/>
    <property type="match status" value="1"/>
</dbReference>
<sequence length="256" mass="27069">MSALQAALIGVVAALSVLEGGWLGECKLREPVVTGFLVGLILGNVKEGLIIGAQLELIWMGTASIGPTAGLSIGTGGTIGTAIALSTGSGIEVAMAFGVPVSILMQFLQTLVDTAYSGPMHTVDKLIDEGGKDKQIIWIHWLCGILTFLIYLSLTFVALYFGNEAINVIVNNLPAWMTNGLNAVAKVLPALGFALLMNLLLEQDLVPYLIIGFALTAWLGMSMIGVAAVSVALAWIIYLLKRDQLNTAKPSEEEEL</sequence>
<evidence type="ECO:0000256" key="4">
    <source>
        <dbReference type="ARBA" id="ARBA00022597"/>
    </source>
</evidence>
<evidence type="ECO:0000313" key="10">
    <source>
        <dbReference type="EMBL" id="MSA87866.1"/>
    </source>
</evidence>
<evidence type="ECO:0000256" key="3">
    <source>
        <dbReference type="ARBA" id="ARBA00022475"/>
    </source>
</evidence>
<dbReference type="PANTHER" id="PTHR32502:SF8">
    <property type="entry name" value="N-ACETYLGALACTOSAMINE PERMEASE IIC COMPONENT 1"/>
    <property type="match status" value="1"/>
</dbReference>
<keyword evidence="2" id="KW-0813">Transport</keyword>
<organism evidence="10 12">
    <name type="scientific">Holdemania massiliensis</name>
    <dbReference type="NCBI Taxonomy" id="1468449"/>
    <lineage>
        <taxon>Bacteria</taxon>
        <taxon>Bacillati</taxon>
        <taxon>Bacillota</taxon>
        <taxon>Erysipelotrichia</taxon>
        <taxon>Erysipelotrichales</taxon>
        <taxon>Erysipelotrichaceae</taxon>
        <taxon>Holdemania</taxon>
    </lineage>
</organism>
<dbReference type="EMBL" id="WKPI01000001">
    <property type="protein sequence ID" value="MSC31661.1"/>
    <property type="molecule type" value="Genomic_DNA"/>
</dbReference>
<evidence type="ECO:0000313" key="12">
    <source>
        <dbReference type="Proteomes" id="UP000433575"/>
    </source>
</evidence>
<dbReference type="PROSITE" id="PS51106">
    <property type="entry name" value="PTS_EIIC_TYPE_4"/>
    <property type="match status" value="1"/>
</dbReference>
<gene>
    <name evidence="11" type="ORF">GKD88_00775</name>
    <name evidence="10" type="ORF">GKE08_00770</name>
</gene>